<evidence type="ECO:0000313" key="2">
    <source>
        <dbReference type="EMBL" id="CAI9096163.1"/>
    </source>
</evidence>
<protein>
    <submittedName>
        <fullName evidence="2">OLC1v1032247C1</fullName>
    </submittedName>
</protein>
<proteinExistence type="predicted"/>
<evidence type="ECO:0000313" key="3">
    <source>
        <dbReference type="Proteomes" id="UP001161247"/>
    </source>
</evidence>
<gene>
    <name evidence="2" type="ORF">OLC1_LOCUS6985</name>
</gene>
<sequence length="315" mass="34727">MAVDVCSEVSSLVVSPRISFSHDLRDSDPAECRHNNIIRSDALLLESIDFNFCISSQSFSQEVLSTADELFANGKIRPAEVKKKSAIPKPKKEATLEQNFRSKPISSHLRRDTSVKSQKAEKTEAPQNSITKKKSLKEFLSLNLESDTEVEEEEEGEEKKPSPASATKTFWQFRRSSSLNFDSCRSNTLIRSLHFLSRSNSTGSAPNPKSSSSSKVMRKQNSQKDHQPSSAKRTKSSLSSSSTSSSSSSSSNHYFYSNGSGLYRSPSRKNYHQGNGVRISPVLNIPHACISKGTVSSLFGLGSLFCNGKSKNKKK</sequence>
<organism evidence="2 3">
    <name type="scientific">Oldenlandia corymbosa var. corymbosa</name>
    <dbReference type="NCBI Taxonomy" id="529605"/>
    <lineage>
        <taxon>Eukaryota</taxon>
        <taxon>Viridiplantae</taxon>
        <taxon>Streptophyta</taxon>
        <taxon>Embryophyta</taxon>
        <taxon>Tracheophyta</taxon>
        <taxon>Spermatophyta</taxon>
        <taxon>Magnoliopsida</taxon>
        <taxon>eudicotyledons</taxon>
        <taxon>Gunneridae</taxon>
        <taxon>Pentapetalae</taxon>
        <taxon>asterids</taxon>
        <taxon>lamiids</taxon>
        <taxon>Gentianales</taxon>
        <taxon>Rubiaceae</taxon>
        <taxon>Rubioideae</taxon>
        <taxon>Spermacoceae</taxon>
        <taxon>Hedyotis-Oldenlandia complex</taxon>
        <taxon>Oldenlandia</taxon>
    </lineage>
</organism>
<dbReference type="Proteomes" id="UP001161247">
    <property type="component" value="Chromosome 2"/>
</dbReference>
<feature type="compositionally biased region" description="Polar residues" evidence="1">
    <location>
        <begin position="96"/>
        <end position="105"/>
    </location>
</feature>
<dbReference type="PANTHER" id="PTHR36757">
    <property type="entry name" value="BNAANNG22500D PROTEIN"/>
    <property type="match status" value="1"/>
</dbReference>
<feature type="compositionally biased region" description="Acidic residues" evidence="1">
    <location>
        <begin position="146"/>
        <end position="156"/>
    </location>
</feature>
<accession>A0AAV1CNF5</accession>
<feature type="region of interest" description="Disordered" evidence="1">
    <location>
        <begin position="81"/>
        <end position="132"/>
    </location>
</feature>
<feature type="compositionally biased region" description="Low complexity" evidence="1">
    <location>
        <begin position="236"/>
        <end position="251"/>
    </location>
</feature>
<reference evidence="2" key="1">
    <citation type="submission" date="2023-03" db="EMBL/GenBank/DDBJ databases">
        <authorList>
            <person name="Julca I."/>
        </authorList>
    </citation>
    <scope>NUCLEOTIDE SEQUENCE</scope>
</reference>
<feature type="compositionally biased region" description="Basic and acidic residues" evidence="1">
    <location>
        <begin position="109"/>
        <end position="124"/>
    </location>
</feature>
<dbReference type="AlphaFoldDB" id="A0AAV1CNF5"/>
<feature type="compositionally biased region" description="Polar residues" evidence="1">
    <location>
        <begin position="198"/>
        <end position="208"/>
    </location>
</feature>
<dbReference type="PANTHER" id="PTHR36757:SF1">
    <property type="entry name" value="GENOME ASSEMBLY, CHROMOSOME: A04"/>
    <property type="match status" value="1"/>
</dbReference>
<keyword evidence="3" id="KW-1185">Reference proteome</keyword>
<feature type="region of interest" description="Disordered" evidence="1">
    <location>
        <begin position="198"/>
        <end position="253"/>
    </location>
</feature>
<evidence type="ECO:0000256" key="1">
    <source>
        <dbReference type="SAM" id="MobiDB-lite"/>
    </source>
</evidence>
<dbReference type="EMBL" id="OX459119">
    <property type="protein sequence ID" value="CAI9096163.1"/>
    <property type="molecule type" value="Genomic_DNA"/>
</dbReference>
<feature type="region of interest" description="Disordered" evidence="1">
    <location>
        <begin position="145"/>
        <end position="166"/>
    </location>
</feature>
<name>A0AAV1CNF5_OLDCO</name>